<dbReference type="SUPFAM" id="SSF53335">
    <property type="entry name" value="S-adenosyl-L-methionine-dependent methyltransferases"/>
    <property type="match status" value="1"/>
</dbReference>
<dbReference type="InterPro" id="IPR000682">
    <property type="entry name" value="PCMT"/>
</dbReference>
<dbReference type="PANTHER" id="PTHR11579">
    <property type="entry name" value="PROTEIN-L-ISOASPARTATE O-METHYLTRANSFERASE"/>
    <property type="match status" value="1"/>
</dbReference>
<dbReference type="PANTHER" id="PTHR11579:SF18">
    <property type="entry name" value="PROTEIN-L-ISOASPARTATE O-METHYLTRANSFERASE"/>
    <property type="match status" value="1"/>
</dbReference>
<comment type="similarity">
    <text evidence="1">Belongs to the methyltransferase superfamily. L-isoaspartyl/D-aspartyl protein methyltransferase family.</text>
</comment>
<proteinExistence type="inferred from homology"/>
<dbReference type="Gene3D" id="3.40.50.150">
    <property type="entry name" value="Vaccinia Virus protein VP39"/>
    <property type="match status" value="1"/>
</dbReference>
<evidence type="ECO:0000256" key="3">
    <source>
        <dbReference type="ARBA" id="ARBA00030757"/>
    </source>
</evidence>
<evidence type="ECO:0000256" key="1">
    <source>
        <dbReference type="ARBA" id="ARBA00005369"/>
    </source>
</evidence>
<dbReference type="STRING" id="1653334.GA0071312_2877"/>
<dbReference type="Pfam" id="PF01135">
    <property type="entry name" value="PCMT"/>
    <property type="match status" value="1"/>
</dbReference>
<gene>
    <name evidence="4" type="primary">pcm-2</name>
    <name evidence="5" type="ORF">GA0071312_2877</name>
    <name evidence="4" type="ORF">HLUCCO17_08555</name>
</gene>
<keyword evidence="4" id="KW-0808">Transferase</keyword>
<reference evidence="4 6" key="1">
    <citation type="submission" date="2015-09" db="EMBL/GenBank/DDBJ databases">
        <title>Identification and resolution of microdiversity through metagenomic sequencing of parallel consortia.</title>
        <authorList>
            <person name="Nelson W.C."/>
            <person name="Romine M.F."/>
            <person name="Lindemann S.R."/>
        </authorList>
    </citation>
    <scope>NUCLEOTIDE SEQUENCE [LARGE SCALE GENOMIC DNA]</scope>
    <source>
        <strain evidence="4">HL-109</strain>
    </source>
</reference>
<evidence type="ECO:0000313" key="4">
    <source>
        <dbReference type="EMBL" id="KPQ10951.1"/>
    </source>
</evidence>
<sequence>MIDYAKVRRMMVDNQLRTYDISDLGVLSAMNEVPREIFAPADMANLAYSDRPLVIAQAEDGETRHFLAPMVFARMLQNLDLNAGERLLILAGALGYEAAVAAQLGVSVSIVEPDAALAEKTRQNLAQAGLSDDVTIIDKPFDADFGVADGFDAILVNAAVEKRPEALLAQLADGGRLVTVMGDGGRTSRVTLFVRSGEVIGDRPLFDAAAQPLKAFREEPGFVF</sequence>
<dbReference type="EMBL" id="FMBM01000002">
    <property type="protein sequence ID" value="SCC81906.1"/>
    <property type="molecule type" value="Genomic_DNA"/>
</dbReference>
<dbReference type="InterPro" id="IPR029063">
    <property type="entry name" value="SAM-dependent_MTases_sf"/>
</dbReference>
<organism evidence="4 6">
    <name type="scientific">Saliniramus fredricksonii</name>
    <dbReference type="NCBI Taxonomy" id="1653334"/>
    <lineage>
        <taxon>Bacteria</taxon>
        <taxon>Pseudomonadati</taxon>
        <taxon>Pseudomonadota</taxon>
        <taxon>Alphaproteobacteria</taxon>
        <taxon>Hyphomicrobiales</taxon>
        <taxon>Salinarimonadaceae</taxon>
        <taxon>Saliniramus</taxon>
    </lineage>
</organism>
<dbReference type="RefSeq" id="WP_074445501.1">
    <property type="nucleotide sequence ID" value="NZ_FMBM01000002.1"/>
</dbReference>
<dbReference type="GO" id="GO:0004719">
    <property type="term" value="F:protein-L-isoaspartate (D-aspartate) O-methyltransferase activity"/>
    <property type="evidence" value="ECO:0007669"/>
    <property type="project" value="InterPro"/>
</dbReference>
<evidence type="ECO:0000313" key="5">
    <source>
        <dbReference type="EMBL" id="SCC81906.1"/>
    </source>
</evidence>
<evidence type="ECO:0000313" key="7">
    <source>
        <dbReference type="Proteomes" id="UP000182800"/>
    </source>
</evidence>
<evidence type="ECO:0000313" key="6">
    <source>
        <dbReference type="Proteomes" id="UP000050497"/>
    </source>
</evidence>
<protein>
    <recommendedName>
        <fullName evidence="2">Protein-L-isoaspartate O-methyltransferase</fullName>
    </recommendedName>
    <alternativeName>
        <fullName evidence="3">Protein L-isoaspartyl methyltransferase</fullName>
    </alternativeName>
</protein>
<reference evidence="5 7" key="2">
    <citation type="submission" date="2016-08" db="EMBL/GenBank/DDBJ databases">
        <authorList>
            <person name="Varghese N."/>
            <person name="Submissions Spin"/>
        </authorList>
    </citation>
    <scope>NUCLEOTIDE SEQUENCE [LARGE SCALE GENOMIC DNA]</scope>
    <source>
        <strain evidence="5 7">HL-109</strain>
    </source>
</reference>
<name>A0A0P7YA57_9HYPH</name>
<dbReference type="GO" id="GO:0032259">
    <property type="term" value="P:methylation"/>
    <property type="evidence" value="ECO:0007669"/>
    <property type="project" value="UniProtKB-KW"/>
</dbReference>
<dbReference type="GO" id="GO:0005737">
    <property type="term" value="C:cytoplasm"/>
    <property type="evidence" value="ECO:0007669"/>
    <property type="project" value="TreeGrafter"/>
</dbReference>
<keyword evidence="7" id="KW-1185">Reference proteome</keyword>
<dbReference type="Proteomes" id="UP000182800">
    <property type="component" value="Unassembled WGS sequence"/>
</dbReference>
<accession>A0A0P7YA57</accession>
<comment type="caution">
    <text evidence="4">The sequence shown here is derived from an EMBL/GenBank/DDBJ whole genome shotgun (WGS) entry which is preliminary data.</text>
</comment>
<keyword evidence="4" id="KW-0489">Methyltransferase</keyword>
<evidence type="ECO:0000256" key="2">
    <source>
        <dbReference type="ARBA" id="ARBA00013346"/>
    </source>
</evidence>
<dbReference type="Proteomes" id="UP000050497">
    <property type="component" value="Unassembled WGS sequence"/>
</dbReference>
<dbReference type="OrthoDB" id="9798496at2"/>
<dbReference type="EMBL" id="LJSX01000011">
    <property type="protein sequence ID" value="KPQ10951.1"/>
    <property type="molecule type" value="Genomic_DNA"/>
</dbReference>
<dbReference type="AlphaFoldDB" id="A0A0P7YA57"/>